<dbReference type="SUPFAM" id="SSF48452">
    <property type="entry name" value="TPR-like"/>
    <property type="match status" value="1"/>
</dbReference>
<dbReference type="InterPro" id="IPR011990">
    <property type="entry name" value="TPR-like_helical_dom_sf"/>
</dbReference>
<comment type="caution">
    <text evidence="1">The sequence shown here is derived from an EMBL/GenBank/DDBJ whole genome shotgun (WGS) entry which is preliminary data.</text>
</comment>
<dbReference type="InterPro" id="IPR024302">
    <property type="entry name" value="SusD-like"/>
</dbReference>
<reference evidence="1 2" key="1">
    <citation type="submission" date="2021-12" db="EMBL/GenBank/DDBJ databases">
        <title>Genome sequencing of bacteria with rrn-lacking chromosome and rrn-plasmid.</title>
        <authorList>
            <person name="Anda M."/>
            <person name="Iwasaki W."/>
        </authorList>
    </citation>
    <scope>NUCLEOTIDE SEQUENCE [LARGE SCALE GENOMIC DNA]</scope>
    <source>
        <strain evidence="1 2">NBRC 15940</strain>
    </source>
</reference>
<dbReference type="Proteomes" id="UP001310022">
    <property type="component" value="Unassembled WGS sequence"/>
</dbReference>
<evidence type="ECO:0000313" key="2">
    <source>
        <dbReference type="Proteomes" id="UP001310022"/>
    </source>
</evidence>
<proteinExistence type="predicted"/>
<keyword evidence="2" id="KW-1185">Reference proteome</keyword>
<dbReference type="AlphaFoldDB" id="A0AAN4VWA1"/>
<evidence type="ECO:0000313" key="1">
    <source>
        <dbReference type="EMBL" id="GJM59970.1"/>
    </source>
</evidence>
<dbReference type="EMBL" id="BQKE01000001">
    <property type="protein sequence ID" value="GJM59970.1"/>
    <property type="molecule type" value="Genomic_DNA"/>
</dbReference>
<gene>
    <name evidence="1" type="ORF">PEDI_05220</name>
</gene>
<accession>A0AAN4VWA1</accession>
<evidence type="ECO:0008006" key="3">
    <source>
        <dbReference type="Google" id="ProtNLM"/>
    </source>
</evidence>
<sequence>MQGQEGWSCYRQFDFADVLYAPAEKNAFEKLANSAVPTRWTYPADEGNLNAANMNEGAAMLDNGDVLYSKMWWDVNPAAPLK</sequence>
<dbReference type="Pfam" id="PF12741">
    <property type="entry name" value="SusD-like"/>
    <property type="match status" value="1"/>
</dbReference>
<name>A0AAN4VWA1_9BACT</name>
<protein>
    <recommendedName>
        <fullName evidence="3">SusD/RagB family nutrient-binding outer membrane lipoprotein</fullName>
    </recommendedName>
</protein>
<organism evidence="1 2">
    <name type="scientific">Persicobacter diffluens</name>
    <dbReference type="NCBI Taxonomy" id="981"/>
    <lineage>
        <taxon>Bacteria</taxon>
        <taxon>Pseudomonadati</taxon>
        <taxon>Bacteroidota</taxon>
        <taxon>Cytophagia</taxon>
        <taxon>Cytophagales</taxon>
        <taxon>Persicobacteraceae</taxon>
        <taxon>Persicobacter</taxon>
    </lineage>
</organism>
<dbReference type="Gene3D" id="1.25.40.390">
    <property type="match status" value="1"/>
</dbReference>